<dbReference type="Pfam" id="PF01593">
    <property type="entry name" value="Amino_oxidase"/>
    <property type="match status" value="1"/>
</dbReference>
<dbReference type="InterPro" id="IPR003613">
    <property type="entry name" value="Ubox_domain"/>
</dbReference>
<evidence type="ECO:0000313" key="18">
    <source>
        <dbReference type="EMBL" id="EMS48630.1"/>
    </source>
</evidence>
<dbReference type="Gene3D" id="1.25.10.10">
    <property type="entry name" value="Leucine-rich Repeat Variant"/>
    <property type="match status" value="1"/>
</dbReference>
<comment type="cofactor">
    <cofactor evidence="2">
        <name>FAD</name>
        <dbReference type="ChEBI" id="CHEBI:57692"/>
    </cofactor>
</comment>
<evidence type="ECO:0000256" key="13">
    <source>
        <dbReference type="ARBA" id="ARBA00023002"/>
    </source>
</evidence>
<dbReference type="UniPathway" id="UPA00251">
    <property type="reaction ID" value="UER00324"/>
</dbReference>
<dbReference type="GO" id="GO:0004729">
    <property type="term" value="F:oxygen-dependent protoporphyrinogen oxidase activity"/>
    <property type="evidence" value="ECO:0007669"/>
    <property type="project" value="UniProtKB-EC"/>
</dbReference>
<dbReference type="InterPro" id="IPR004572">
    <property type="entry name" value="Protoporphyrinogen_oxidase"/>
</dbReference>
<keyword evidence="13" id="KW-0560">Oxidoreductase</keyword>
<evidence type="ECO:0000256" key="6">
    <source>
        <dbReference type="ARBA" id="ARBA00005073"/>
    </source>
</evidence>
<dbReference type="Gene3D" id="1.10.3110.10">
    <property type="entry name" value="protoporphyrinogen ix oxidase, domain 3"/>
    <property type="match status" value="1"/>
</dbReference>
<evidence type="ECO:0000256" key="17">
    <source>
        <dbReference type="ARBA" id="ARBA00047554"/>
    </source>
</evidence>
<dbReference type="InterPro" id="IPR002937">
    <property type="entry name" value="Amino_oxidase"/>
</dbReference>
<dbReference type="eggNOG" id="KOG0167">
    <property type="taxonomic scope" value="Eukaryota"/>
</dbReference>
<comment type="function">
    <text evidence="3">Catalyzes the 6-electron oxidation of protoporphyrinogen-IX to form protoporphyrin-IX.</text>
</comment>
<evidence type="ECO:0000256" key="4">
    <source>
        <dbReference type="ARBA" id="ARBA00004173"/>
    </source>
</evidence>
<dbReference type="InterPro" id="IPR045210">
    <property type="entry name" value="RING-Ubox_PUB"/>
</dbReference>
<dbReference type="CDD" id="cd16664">
    <property type="entry name" value="RING-Ubox_PUB"/>
    <property type="match status" value="1"/>
</dbReference>
<dbReference type="EMBL" id="KD250437">
    <property type="protein sequence ID" value="EMS48630.1"/>
    <property type="molecule type" value="Genomic_DNA"/>
</dbReference>
<dbReference type="InterPro" id="IPR000225">
    <property type="entry name" value="Armadillo"/>
</dbReference>
<dbReference type="SUPFAM" id="SSF51905">
    <property type="entry name" value="FAD/NAD(P)-binding domain"/>
    <property type="match status" value="1"/>
</dbReference>
<keyword evidence="14" id="KW-0496">Mitochondrion</keyword>
<comment type="catalytic activity">
    <reaction evidence="1">
        <text>S-ubiquitinyl-[E2 ubiquitin-conjugating enzyme]-L-cysteine + [acceptor protein]-L-lysine = [E2 ubiquitin-conjugating enzyme]-L-cysteine + N(6)-ubiquitinyl-[acceptor protein]-L-lysine.</text>
        <dbReference type="EC" id="2.3.2.27"/>
    </reaction>
</comment>
<comment type="similarity">
    <text evidence="7">Belongs to the protoporphyrinogen/coproporphyrinogen oxidase family. Protoporphyrinogen oxidase subfamily.</text>
</comment>
<dbReference type="Gene3D" id="3.30.40.10">
    <property type="entry name" value="Zinc/RING finger domain, C3HC4 (zinc finger)"/>
    <property type="match status" value="1"/>
</dbReference>
<comment type="pathway">
    <text evidence="6">Porphyrin-containing compound metabolism; protoporphyrin-IX biosynthesis; protoporphyrin-IX from protoporphyrinogen-IX: step 1/1.</text>
</comment>
<dbReference type="UniPathway" id="UPA00143"/>
<keyword evidence="9" id="KW-0808">Transferase</keyword>
<protein>
    <submittedName>
        <fullName evidence="18">U-box domain-containing protein 7</fullName>
    </submittedName>
</protein>
<dbReference type="STRING" id="4572.M7Z8E1"/>
<comment type="subcellular location">
    <subcellularLocation>
        <location evidence="4">Mitochondrion</location>
    </subcellularLocation>
</comment>
<comment type="catalytic activity">
    <reaction evidence="17">
        <text>protoporphyrinogen IX + 3 O2 = protoporphyrin IX + 3 H2O2</text>
        <dbReference type="Rhea" id="RHEA:25576"/>
        <dbReference type="ChEBI" id="CHEBI:15379"/>
        <dbReference type="ChEBI" id="CHEBI:16240"/>
        <dbReference type="ChEBI" id="CHEBI:57306"/>
        <dbReference type="ChEBI" id="CHEBI:57307"/>
        <dbReference type="EC" id="1.3.3.4"/>
    </reaction>
</comment>
<gene>
    <name evidence="18" type="ORF">TRIUR3_28334</name>
</gene>
<dbReference type="Gene3D" id="3.50.50.60">
    <property type="entry name" value="FAD/NAD(P)-binding domain"/>
    <property type="match status" value="1"/>
</dbReference>
<keyword evidence="12" id="KW-0274">FAD</keyword>
<dbReference type="SUPFAM" id="SSF48371">
    <property type="entry name" value="ARM repeat"/>
    <property type="match status" value="1"/>
</dbReference>
<dbReference type="SUPFAM" id="SSF54373">
    <property type="entry name" value="FAD-linked reductases, C-terminal domain"/>
    <property type="match status" value="1"/>
</dbReference>
<evidence type="ECO:0000256" key="14">
    <source>
        <dbReference type="ARBA" id="ARBA00023128"/>
    </source>
</evidence>
<keyword evidence="10" id="KW-0677">Repeat</keyword>
<keyword evidence="15" id="KW-0350">Heme biosynthesis</keyword>
<comment type="pathway">
    <text evidence="5">Protein modification; protein ubiquitination.</text>
</comment>
<dbReference type="PROSITE" id="PS51698">
    <property type="entry name" value="U_BOX"/>
    <property type="match status" value="1"/>
</dbReference>
<reference evidence="18" key="1">
    <citation type="journal article" date="2013" name="Nature">
        <title>Draft genome of the wheat A-genome progenitor Triticum urartu.</title>
        <authorList>
            <person name="Ling H.Q."/>
            <person name="Zhao S."/>
            <person name="Liu D."/>
            <person name="Wang J."/>
            <person name="Sun H."/>
            <person name="Zhang C."/>
            <person name="Fan H."/>
            <person name="Li D."/>
            <person name="Dong L."/>
            <person name="Tao Y."/>
            <person name="Gao C."/>
            <person name="Wu H."/>
            <person name="Li Y."/>
            <person name="Cui Y."/>
            <person name="Guo X."/>
            <person name="Zheng S."/>
            <person name="Wang B."/>
            <person name="Yu K."/>
            <person name="Liang Q."/>
            <person name="Yang W."/>
            <person name="Lou X."/>
            <person name="Chen J."/>
            <person name="Feng M."/>
            <person name="Jian J."/>
            <person name="Zhang X."/>
            <person name="Luo G."/>
            <person name="Jiang Y."/>
            <person name="Liu J."/>
            <person name="Wang Z."/>
            <person name="Sha Y."/>
            <person name="Zhang B."/>
            <person name="Wu H."/>
            <person name="Tang D."/>
            <person name="Shen Q."/>
            <person name="Xue P."/>
            <person name="Zou S."/>
            <person name="Wang X."/>
            <person name="Liu X."/>
            <person name="Wang F."/>
            <person name="Yang Y."/>
            <person name="An X."/>
            <person name="Dong Z."/>
            <person name="Zhang K."/>
            <person name="Zhang X."/>
            <person name="Luo M.C."/>
            <person name="Dvorak J."/>
            <person name="Tong Y."/>
            <person name="Wang J."/>
            <person name="Yang H."/>
            <person name="Li Z."/>
            <person name="Wang D."/>
            <person name="Zhang A."/>
            <person name="Wang J."/>
        </authorList>
    </citation>
    <scope>NUCLEOTIDE SEQUENCE</scope>
</reference>
<dbReference type="AlphaFoldDB" id="M7Z8E1"/>
<keyword evidence="8" id="KW-0285">Flavoprotein</keyword>
<dbReference type="GO" id="GO:0016567">
    <property type="term" value="P:protein ubiquitination"/>
    <property type="evidence" value="ECO:0007669"/>
    <property type="project" value="UniProtKB-UniPathway"/>
</dbReference>
<dbReference type="GO" id="GO:0006782">
    <property type="term" value="P:protoporphyrinogen IX biosynthetic process"/>
    <property type="evidence" value="ECO:0007669"/>
    <property type="project" value="UniProtKB-UniPathway"/>
</dbReference>
<keyword evidence="11" id="KW-0833">Ubl conjugation pathway</keyword>
<dbReference type="SUPFAM" id="SSF57850">
    <property type="entry name" value="RING/U-box"/>
    <property type="match status" value="1"/>
</dbReference>
<dbReference type="InterPro" id="IPR016024">
    <property type="entry name" value="ARM-type_fold"/>
</dbReference>
<dbReference type="FunFam" id="3.30.40.10:FF:000114">
    <property type="entry name" value="RING-type E3 ubiquitin transferase"/>
    <property type="match status" value="1"/>
</dbReference>
<evidence type="ECO:0000256" key="10">
    <source>
        <dbReference type="ARBA" id="ARBA00022737"/>
    </source>
</evidence>
<evidence type="ECO:0000256" key="11">
    <source>
        <dbReference type="ARBA" id="ARBA00022786"/>
    </source>
</evidence>
<name>M7Z8E1_TRIUA</name>
<dbReference type="InterPro" id="IPR036188">
    <property type="entry name" value="FAD/NAD-bd_sf"/>
</dbReference>
<evidence type="ECO:0000256" key="1">
    <source>
        <dbReference type="ARBA" id="ARBA00000900"/>
    </source>
</evidence>
<dbReference type="SMART" id="SM00504">
    <property type="entry name" value="Ubox"/>
    <property type="match status" value="1"/>
</dbReference>
<evidence type="ECO:0000256" key="7">
    <source>
        <dbReference type="ARBA" id="ARBA00010551"/>
    </source>
</evidence>
<dbReference type="GO" id="GO:0005739">
    <property type="term" value="C:mitochondrion"/>
    <property type="evidence" value="ECO:0007669"/>
    <property type="project" value="UniProtKB-SubCell"/>
</dbReference>
<dbReference type="SMART" id="SM00185">
    <property type="entry name" value="ARM"/>
    <property type="match status" value="3"/>
</dbReference>
<dbReference type="InterPro" id="IPR011989">
    <property type="entry name" value="ARM-like"/>
</dbReference>
<evidence type="ECO:0000256" key="3">
    <source>
        <dbReference type="ARBA" id="ARBA00002600"/>
    </source>
</evidence>
<evidence type="ECO:0000256" key="5">
    <source>
        <dbReference type="ARBA" id="ARBA00004906"/>
    </source>
</evidence>
<dbReference type="PANTHER" id="PTHR23315:SF242">
    <property type="entry name" value="RING-TYPE E3 UBIQUITIN TRANSFERASE"/>
    <property type="match status" value="1"/>
</dbReference>
<dbReference type="PANTHER" id="PTHR23315">
    <property type="entry name" value="U BOX DOMAIN-CONTAINING"/>
    <property type="match status" value="1"/>
</dbReference>
<proteinExistence type="inferred from homology"/>
<dbReference type="FunFam" id="1.10.3110.10:FF:000003">
    <property type="entry name" value="Protoporphyrinogen oxidase"/>
    <property type="match status" value="1"/>
</dbReference>
<dbReference type="eggNOG" id="KOG1276">
    <property type="taxonomic scope" value="Eukaryota"/>
</dbReference>
<keyword evidence="16" id="KW-0627">Porphyrin biosynthesis</keyword>
<evidence type="ECO:0000256" key="12">
    <source>
        <dbReference type="ARBA" id="ARBA00022827"/>
    </source>
</evidence>
<sequence length="1123" mass="123465">MERVEVDADFVVAGNWKLHGELCKKLYTVVHEVSIAIPALESTKPGSNSGLLALSSLRIAVDKAKNLLQYCSECSKLYLALTAECVLTKFEKARRALLESLHQLEETLPEAINSQVFTGHIPEIANELENSVFALDQAEKQVGDQVKQIIQNEKKSNGFLDENELEFFRQTILRAGITSSAAALTERRAIRRLLERAQAEEDTKKESIASYLLHLMRKYSSHFRSETMDSVNSQSSSPSCSFTSISSSIDLQGNLPSLEKLLPRSGSINFKQIKGLSGSMPLPPEELRCPISLQLMYDPVVIASGQTYERACIEKWFNSGNTTCPKTRKELPQLSVTPNYCIKGLITSWCEQNGVPVPSAPPESPKLKYLRITSLKSSKCVVTNGVSTILFEDAGAKDAKDDKLNTDVALEKCSSHNSREATSETCEEEEEVSVEKCSFQNNPVEAAPERCERWLCVLSKGGECIDEQREVVEQVRFQLKGDDELRDYVGANGITEPLTCFLKMALSREDVQSQEVGTMALFNLAVSNNRNKRQLLSAGVIPLMEQMMQKPETCEAAVAMYLNLSCLEEAQAIIGSSEVIPVLIRCLQEEGYRSDTCRLDALLTLYNLSLHAPNIPALLSSGVVHSIHTVLAPSSPWTDQALTLLINLALSWPGKKEIAANQAIVGDIVFILDNGEAAEQEKAVSCLWMICNGDEGCSQTVLQEGVIPALTESALEASRLIDDLGLEDRLQYPNSQHKRYTVKDGAPALFKLFLEPFLYEKSSTRNSKKVSDEHLRESVGSFFERHFGKEVVDYLIDPFVAGTSAGDPESLSIRHAFPGLWNLEKKYGSLIVGAILSKLTAKGDSAKKGGTSSGKGRSKRASFSFHGGMQTLVDALHKEVGDSNVKLGTQVLSLACNCDELSASDGWSIFVDSKDASSKELAKNQSFDAVIMTAPLSNVQRMKFTKGGAPFVLDFLPKVDYLPLSLMVTAFKKEDVKRPLEGFGVLIPFKEQQKHGLKTLGTLFSSMMFPDRAPNDQYLFTTFIGGSHNRDLAGAPTPILKRFVTSDLTKLLGVKGQPTFVKHIHWRNAFPLYGHDYDSALEAIGKMERNNKDGLAVGNVIASGSNTADLVISYLESGIKQVS</sequence>
<evidence type="ECO:0000256" key="15">
    <source>
        <dbReference type="ARBA" id="ARBA00023133"/>
    </source>
</evidence>
<organism evidence="18">
    <name type="scientific">Triticum urartu</name>
    <name type="common">Red wild einkorn</name>
    <name type="synonym">Crithodium urartu</name>
    <dbReference type="NCBI Taxonomy" id="4572"/>
    <lineage>
        <taxon>Eukaryota</taxon>
        <taxon>Viridiplantae</taxon>
        <taxon>Streptophyta</taxon>
        <taxon>Embryophyta</taxon>
        <taxon>Tracheophyta</taxon>
        <taxon>Spermatophyta</taxon>
        <taxon>Magnoliopsida</taxon>
        <taxon>Liliopsida</taxon>
        <taxon>Poales</taxon>
        <taxon>Poaceae</taxon>
        <taxon>BOP clade</taxon>
        <taxon>Pooideae</taxon>
        <taxon>Triticodae</taxon>
        <taxon>Triticeae</taxon>
        <taxon>Triticinae</taxon>
        <taxon>Triticum</taxon>
    </lineage>
</organism>
<accession>M7Z8E1</accession>
<evidence type="ECO:0000256" key="8">
    <source>
        <dbReference type="ARBA" id="ARBA00022630"/>
    </source>
</evidence>
<evidence type="ECO:0000256" key="2">
    <source>
        <dbReference type="ARBA" id="ARBA00001974"/>
    </source>
</evidence>
<dbReference type="InterPro" id="IPR013083">
    <property type="entry name" value="Znf_RING/FYVE/PHD"/>
</dbReference>
<dbReference type="NCBIfam" id="TIGR00562">
    <property type="entry name" value="proto_IX_ox"/>
    <property type="match status" value="1"/>
</dbReference>
<evidence type="ECO:0000256" key="9">
    <source>
        <dbReference type="ARBA" id="ARBA00022679"/>
    </source>
</evidence>
<dbReference type="Gene3D" id="3.90.660.20">
    <property type="entry name" value="Protoporphyrinogen oxidase, mitochondrial, domain 2"/>
    <property type="match status" value="1"/>
</dbReference>
<dbReference type="Pfam" id="PF04564">
    <property type="entry name" value="U-box"/>
    <property type="match status" value="1"/>
</dbReference>
<evidence type="ECO:0000256" key="16">
    <source>
        <dbReference type="ARBA" id="ARBA00023244"/>
    </source>
</evidence>
<dbReference type="GO" id="GO:0061630">
    <property type="term" value="F:ubiquitin protein ligase activity"/>
    <property type="evidence" value="ECO:0007669"/>
    <property type="project" value="UniProtKB-EC"/>
</dbReference>
<dbReference type="GO" id="GO:0050660">
    <property type="term" value="F:flavin adenine dinucleotide binding"/>
    <property type="evidence" value="ECO:0007669"/>
    <property type="project" value="UniProtKB-ARBA"/>
</dbReference>